<dbReference type="RefSeq" id="WP_295447913.1">
    <property type="nucleotide sequence ID" value="NZ_BAABWU010000021.1"/>
</dbReference>
<evidence type="ECO:0000313" key="3">
    <source>
        <dbReference type="Proteomes" id="UP001441944"/>
    </source>
</evidence>
<sequence length="174" mass="19632">MTEQGKIDADQVRARMEREGLNIFSRLPAVYAASRTQGRKFLDLAGGLSIVEWRTLWDLVEAGPMTIRDLAAIQRADHSLLSRALPDMRKKGYVAMQRSSQDARQTMVEITSQGRAAYDRAAPVMAHRRAALRDVFTEEEIADFAGYLDRLEQFLRIPVEQLVADGIARKDPTK</sequence>
<dbReference type="PANTHER" id="PTHR33164">
    <property type="entry name" value="TRANSCRIPTIONAL REGULATOR, MARR FAMILY"/>
    <property type="match status" value="1"/>
</dbReference>
<evidence type="ECO:0000313" key="2">
    <source>
        <dbReference type="EMBL" id="GAA6198328.1"/>
    </source>
</evidence>
<name>A0ABQ0AR41_9RHOB</name>
<dbReference type="InterPro" id="IPR039422">
    <property type="entry name" value="MarR/SlyA-like"/>
</dbReference>
<feature type="domain" description="HTH marR-type" evidence="1">
    <location>
        <begin position="20"/>
        <end position="153"/>
    </location>
</feature>
<dbReference type="Gene3D" id="1.10.10.10">
    <property type="entry name" value="Winged helix-like DNA-binding domain superfamily/Winged helix DNA-binding domain"/>
    <property type="match status" value="1"/>
</dbReference>
<organism evidence="2 3">
    <name type="scientific">Pseudophaeobacter arcticus</name>
    <dbReference type="NCBI Taxonomy" id="385492"/>
    <lineage>
        <taxon>Bacteria</taxon>
        <taxon>Pseudomonadati</taxon>
        <taxon>Pseudomonadota</taxon>
        <taxon>Alphaproteobacteria</taxon>
        <taxon>Rhodobacterales</taxon>
        <taxon>Paracoccaceae</taxon>
        <taxon>Pseudophaeobacter</taxon>
    </lineage>
</organism>
<dbReference type="SUPFAM" id="SSF46785">
    <property type="entry name" value="Winged helix' DNA-binding domain"/>
    <property type="match status" value="1"/>
</dbReference>
<evidence type="ECO:0000259" key="1">
    <source>
        <dbReference type="PROSITE" id="PS50995"/>
    </source>
</evidence>
<dbReference type="InterPro" id="IPR000835">
    <property type="entry name" value="HTH_MarR-typ"/>
</dbReference>
<reference evidence="2 3" key="1">
    <citation type="submission" date="2024-04" db="EMBL/GenBank/DDBJ databases">
        <title>Draft genome sequence of Pseudophaeobacter arcticus NBRC 116598.</title>
        <authorList>
            <person name="Miyakawa T."/>
            <person name="Kusuya Y."/>
            <person name="Miura T."/>
        </authorList>
    </citation>
    <scope>NUCLEOTIDE SEQUENCE [LARGE SCALE GENOMIC DNA]</scope>
    <source>
        <strain evidence="2 3">SU-CL00105</strain>
    </source>
</reference>
<dbReference type="Pfam" id="PF01047">
    <property type="entry name" value="MarR"/>
    <property type="match status" value="1"/>
</dbReference>
<dbReference type="InterPro" id="IPR036388">
    <property type="entry name" value="WH-like_DNA-bd_sf"/>
</dbReference>
<gene>
    <name evidence="2" type="ORF">NBRC116598_37730</name>
</gene>
<dbReference type="SMART" id="SM00347">
    <property type="entry name" value="HTH_MARR"/>
    <property type="match status" value="1"/>
</dbReference>
<dbReference type="PROSITE" id="PS50995">
    <property type="entry name" value="HTH_MARR_2"/>
    <property type="match status" value="1"/>
</dbReference>
<dbReference type="InterPro" id="IPR036390">
    <property type="entry name" value="WH_DNA-bd_sf"/>
</dbReference>
<proteinExistence type="predicted"/>
<accession>A0ABQ0AR41</accession>
<dbReference type="EMBL" id="BAABWU010000021">
    <property type="protein sequence ID" value="GAA6198328.1"/>
    <property type="molecule type" value="Genomic_DNA"/>
</dbReference>
<dbReference type="Proteomes" id="UP001441944">
    <property type="component" value="Unassembled WGS sequence"/>
</dbReference>
<keyword evidence="3" id="KW-1185">Reference proteome</keyword>
<comment type="caution">
    <text evidence="2">The sequence shown here is derived from an EMBL/GenBank/DDBJ whole genome shotgun (WGS) entry which is preliminary data.</text>
</comment>
<dbReference type="PANTHER" id="PTHR33164:SF43">
    <property type="entry name" value="HTH-TYPE TRANSCRIPTIONAL REPRESSOR YETL"/>
    <property type="match status" value="1"/>
</dbReference>
<protein>
    <recommendedName>
        <fullName evidence="1">HTH marR-type domain-containing protein</fullName>
    </recommendedName>
</protein>